<dbReference type="Gene3D" id="1.20.1530.20">
    <property type="match status" value="1"/>
</dbReference>
<evidence type="ECO:0000256" key="6">
    <source>
        <dbReference type="SAM" id="Phobius"/>
    </source>
</evidence>
<protein>
    <submittedName>
        <fullName evidence="8">Sodium:proton exchanger</fullName>
    </submittedName>
</protein>
<dbReference type="GO" id="GO:0015297">
    <property type="term" value="F:antiporter activity"/>
    <property type="evidence" value="ECO:0007669"/>
    <property type="project" value="InterPro"/>
</dbReference>
<keyword evidence="2 6" id="KW-0812">Transmembrane</keyword>
<dbReference type="InterPro" id="IPR038770">
    <property type="entry name" value="Na+/solute_symporter_sf"/>
</dbReference>
<dbReference type="GO" id="GO:0016020">
    <property type="term" value="C:membrane"/>
    <property type="evidence" value="ECO:0007669"/>
    <property type="project" value="UniProtKB-SubCell"/>
</dbReference>
<reference evidence="8 9" key="1">
    <citation type="submission" date="2014-02" db="EMBL/GenBank/DDBJ databases">
        <title>Draft Genome of Hylemonella gracilis isolated from the Niagara River.</title>
        <authorList>
            <person name="Pawlowski D.R."/>
            <person name="Koudelka G.B."/>
        </authorList>
    </citation>
    <scope>NUCLEOTIDE SEQUENCE [LARGE SCALE GENOMIC DNA]</scope>
    <source>
        <strain evidence="8 9">Niagara R</strain>
    </source>
</reference>
<feature type="domain" description="Cation/H+ exchanger transmembrane" evidence="7">
    <location>
        <begin position="31"/>
        <end position="391"/>
    </location>
</feature>
<feature type="transmembrane region" description="Helical" evidence="6">
    <location>
        <begin position="75"/>
        <end position="96"/>
    </location>
</feature>
<feature type="compositionally biased region" description="Low complexity" evidence="5">
    <location>
        <begin position="422"/>
        <end position="433"/>
    </location>
</feature>
<proteinExistence type="predicted"/>
<feature type="transmembrane region" description="Helical" evidence="6">
    <location>
        <begin position="197"/>
        <end position="225"/>
    </location>
</feature>
<accession>A0A016XJA7</accession>
<organism evidence="8 9">
    <name type="scientific">Hylemonella gracilis str. Niagara R</name>
    <dbReference type="NCBI Taxonomy" id="1458275"/>
    <lineage>
        <taxon>Bacteria</taxon>
        <taxon>Pseudomonadati</taxon>
        <taxon>Pseudomonadota</taxon>
        <taxon>Betaproteobacteria</taxon>
        <taxon>Burkholderiales</taxon>
        <taxon>Comamonadaceae</taxon>
        <taxon>Hylemonella</taxon>
    </lineage>
</organism>
<sequence>MFDLMFQWSEWIKPSAGLPTVQWALLLALAAATGHGLQHRWGLPKVLGYSMVGALAGFSGYTTTAWPLDGIPQFLIELGLSIVLFEAGGRLSLRWLRLNPMLVFQSVAETLVTYLAALWVLRLFAVDAALQHPLALLLTTTSPGVLMRVVHDMRASGPVTERAITLATLNTFYVLALGGVMARLVGPIEGRLEGPGMGSLVSAIPAVLLLVFTSVLVGALLALALRKALAWMSPSSENTAVLQLALIAAGTALAAHFGGSAPLAALLAGVLLKAWNPRPWIWPRQFGTAASVLSILTFVLVAMVAAQAPWQWQAWALVLALALTRGLARIGALGATTLLGMGSGASPRQAVWAANTSWPMSAVALLLISQFSEFTPTIGAAIAAIALPLLLLLELLGPLLMTWTLNQTREASDHPAERTRAADLASAKPDAAATPGRANPTTQEREDTHHGA</sequence>
<evidence type="ECO:0000256" key="1">
    <source>
        <dbReference type="ARBA" id="ARBA00004141"/>
    </source>
</evidence>
<dbReference type="PANTHER" id="PTHR43021">
    <property type="entry name" value="NA(+)/H(+) ANTIPORTER-RELATED"/>
    <property type="match status" value="1"/>
</dbReference>
<dbReference type="GO" id="GO:1902600">
    <property type="term" value="P:proton transmembrane transport"/>
    <property type="evidence" value="ECO:0007669"/>
    <property type="project" value="InterPro"/>
</dbReference>
<dbReference type="OrthoDB" id="8617652at2"/>
<feature type="compositionally biased region" description="Basic and acidic residues" evidence="5">
    <location>
        <begin position="410"/>
        <end position="421"/>
    </location>
</feature>
<evidence type="ECO:0000259" key="7">
    <source>
        <dbReference type="Pfam" id="PF00999"/>
    </source>
</evidence>
<comment type="subcellular location">
    <subcellularLocation>
        <location evidence="1">Membrane</location>
        <topology evidence="1">Multi-pass membrane protein</topology>
    </subcellularLocation>
</comment>
<feature type="transmembrane region" description="Helical" evidence="6">
    <location>
        <begin position="245"/>
        <end position="274"/>
    </location>
</feature>
<name>A0A016XJA7_9BURK</name>
<dbReference type="InterPro" id="IPR006153">
    <property type="entry name" value="Cation/H_exchanger_TM"/>
</dbReference>
<dbReference type="eggNOG" id="COG0475">
    <property type="taxonomic scope" value="Bacteria"/>
</dbReference>
<evidence type="ECO:0000256" key="5">
    <source>
        <dbReference type="SAM" id="MobiDB-lite"/>
    </source>
</evidence>
<feature type="transmembrane region" description="Helical" evidence="6">
    <location>
        <begin position="286"/>
        <end position="308"/>
    </location>
</feature>
<feature type="transmembrane region" description="Helical" evidence="6">
    <location>
        <begin position="133"/>
        <end position="151"/>
    </location>
</feature>
<dbReference type="EMBL" id="JEMG01000001">
    <property type="protein sequence ID" value="EYC51627.1"/>
    <property type="molecule type" value="Genomic_DNA"/>
</dbReference>
<feature type="transmembrane region" description="Helical" evidence="6">
    <location>
        <begin position="46"/>
        <end position="68"/>
    </location>
</feature>
<evidence type="ECO:0000256" key="2">
    <source>
        <dbReference type="ARBA" id="ARBA00022692"/>
    </source>
</evidence>
<dbReference type="AlphaFoldDB" id="A0A016XJA7"/>
<dbReference type="Proteomes" id="UP000023268">
    <property type="component" value="Unassembled WGS sequence"/>
</dbReference>
<keyword evidence="4 6" id="KW-0472">Membrane</keyword>
<evidence type="ECO:0000313" key="9">
    <source>
        <dbReference type="Proteomes" id="UP000023268"/>
    </source>
</evidence>
<dbReference type="Pfam" id="PF00999">
    <property type="entry name" value="Na_H_Exchanger"/>
    <property type="match status" value="1"/>
</dbReference>
<feature type="region of interest" description="Disordered" evidence="5">
    <location>
        <begin position="410"/>
        <end position="452"/>
    </location>
</feature>
<feature type="compositionally biased region" description="Basic and acidic residues" evidence="5">
    <location>
        <begin position="443"/>
        <end position="452"/>
    </location>
</feature>
<evidence type="ECO:0000313" key="8">
    <source>
        <dbReference type="EMBL" id="EYC51627.1"/>
    </source>
</evidence>
<feature type="transmembrane region" description="Helical" evidence="6">
    <location>
        <begin position="378"/>
        <end position="400"/>
    </location>
</feature>
<feature type="transmembrane region" description="Helical" evidence="6">
    <location>
        <begin position="163"/>
        <end position="185"/>
    </location>
</feature>
<dbReference type="STRING" id="1458275.AZ34_11425"/>
<comment type="caution">
    <text evidence="8">The sequence shown here is derived from an EMBL/GenBank/DDBJ whole genome shotgun (WGS) entry which is preliminary data.</text>
</comment>
<dbReference type="RefSeq" id="WP_035608082.1">
    <property type="nucleotide sequence ID" value="NZ_JEMG01000001.1"/>
</dbReference>
<evidence type="ECO:0000256" key="4">
    <source>
        <dbReference type="ARBA" id="ARBA00023136"/>
    </source>
</evidence>
<gene>
    <name evidence="8" type="ORF">AZ34_11425</name>
</gene>
<feature type="transmembrane region" description="Helical" evidence="6">
    <location>
        <begin position="314"/>
        <end position="339"/>
    </location>
</feature>
<feature type="transmembrane region" description="Helical" evidence="6">
    <location>
        <begin position="102"/>
        <end position="121"/>
    </location>
</feature>
<dbReference type="PANTHER" id="PTHR43021:SF2">
    <property type="entry name" value="CATION_H+ EXCHANGER DOMAIN-CONTAINING PROTEIN"/>
    <property type="match status" value="1"/>
</dbReference>
<keyword evidence="3 6" id="KW-1133">Transmembrane helix</keyword>
<evidence type="ECO:0000256" key="3">
    <source>
        <dbReference type="ARBA" id="ARBA00022989"/>
    </source>
</evidence>